<accession>A0A139AUB1</accession>
<reference evidence="12 13" key="1">
    <citation type="journal article" date="2015" name="Genome Biol. Evol.">
        <title>Phylogenomic analyses indicate that early fungi evolved digesting cell walls of algal ancestors of land plants.</title>
        <authorList>
            <person name="Chang Y."/>
            <person name="Wang S."/>
            <person name="Sekimoto S."/>
            <person name="Aerts A.L."/>
            <person name="Choi C."/>
            <person name="Clum A."/>
            <person name="LaButti K.M."/>
            <person name="Lindquist E.A."/>
            <person name="Yee Ngan C."/>
            <person name="Ohm R.A."/>
            <person name="Salamov A.A."/>
            <person name="Grigoriev I.V."/>
            <person name="Spatafora J.W."/>
            <person name="Berbee M.L."/>
        </authorList>
    </citation>
    <scope>NUCLEOTIDE SEQUENCE [LARGE SCALE GENOMIC DNA]</scope>
    <source>
        <strain evidence="12 13">JEL478</strain>
    </source>
</reference>
<evidence type="ECO:0000259" key="11">
    <source>
        <dbReference type="PROSITE" id="PS51686"/>
    </source>
</evidence>
<feature type="domain" description="SAM-dependent MTase RsmB/NOP-type" evidence="11">
    <location>
        <begin position="49"/>
        <end position="359"/>
    </location>
</feature>
<evidence type="ECO:0000256" key="7">
    <source>
        <dbReference type="ARBA" id="ARBA00022884"/>
    </source>
</evidence>
<evidence type="ECO:0000256" key="8">
    <source>
        <dbReference type="ARBA" id="ARBA00023242"/>
    </source>
</evidence>
<gene>
    <name evidence="12" type="ORF">M427DRAFT_41555</name>
</gene>
<dbReference type="STRING" id="1344416.A0A139AUB1"/>
<feature type="region of interest" description="Disordered" evidence="10">
    <location>
        <begin position="662"/>
        <end position="687"/>
    </location>
</feature>
<dbReference type="InterPro" id="IPR023267">
    <property type="entry name" value="RCMT"/>
</dbReference>
<keyword evidence="8" id="KW-0539">Nucleus</keyword>
<sequence length="687" mass="76697">MGKQFRKGGRGRGGRRQRDREGGAGTEGKSGNYKSDEWSSKLENERFEAYYKTQNILPDDEWPKFMESLRTTLPTTFRITGSRKVSAGLRDAMIREHIPNLREAEVDGEKGNISRQEAVSMIPPLLLDVQPHHIVFDMCAAPGSKTAQIIEAIHAEEGFVSGLVVANDADNARSHMLVRQTKRLQSEALLVTNHQAQMMPNMFIRERRRHTAQEQAHLAQVDRRQRSRAPPVQILRRGCQLLRVGGRLVYSTCSFNPIENEAVVAELLRIADGSFELLDVSAELPGLIRRPGLTSWKVVSIKGNSYDSYDSVPPAERTKLQPSMFSTGVTEGMNMDRCLRLYPHLQDTGGFFVAVLQKVKPFNPDLSAAQTPPVTTTTDADAPVEEEVKDVDNDADMEESLEPPSKKRRTDDASEADEADDEVAAEDDATGDLAEEGAGDGDGDGDADSDGDKKGKRRQRQGGEDPVVLVDAGNKELESLRSQFGISDEFPKDQFIVRTTNEVFKTLYFVSSTSKRVLAPPENGRVKFVHAGVKAFVRCDAARNNLYRVQSDGLRVTFPFLGDGRVVKATQREDLLALLQKEYPLFTDFTETVRTKLQKMDEGCAVIVYDPDVELGTAERRLYHVLMIPLWRAKVSVNLLLNKAEKQSLLWQLTGSLQAEEEKRRRRIENGRDAQTGRMPEPTPSNA</sequence>
<evidence type="ECO:0000256" key="10">
    <source>
        <dbReference type="SAM" id="MobiDB-lite"/>
    </source>
</evidence>
<feature type="compositionally biased region" description="Low complexity" evidence="10">
    <location>
        <begin position="371"/>
        <end position="381"/>
    </location>
</feature>
<dbReference type="Gene3D" id="3.40.50.150">
    <property type="entry name" value="Vaccinia Virus protein VP39"/>
    <property type="match status" value="1"/>
</dbReference>
<comment type="similarity">
    <text evidence="9">Belongs to the class I-like SAM-binding methyltransferase superfamily. RsmB/NOP family.</text>
</comment>
<dbReference type="GO" id="GO:0005737">
    <property type="term" value="C:cytoplasm"/>
    <property type="evidence" value="ECO:0007669"/>
    <property type="project" value="TreeGrafter"/>
</dbReference>
<dbReference type="InterPro" id="IPR023270">
    <property type="entry name" value="RCMT_NCL1"/>
</dbReference>
<dbReference type="EMBL" id="KQ965736">
    <property type="protein sequence ID" value="KXS20297.1"/>
    <property type="molecule type" value="Genomic_DNA"/>
</dbReference>
<dbReference type="GO" id="GO:0000049">
    <property type="term" value="F:tRNA binding"/>
    <property type="evidence" value="ECO:0007669"/>
    <property type="project" value="UniProtKB-KW"/>
</dbReference>
<feature type="region of interest" description="Disordered" evidence="10">
    <location>
        <begin position="364"/>
        <end position="469"/>
    </location>
</feature>
<dbReference type="InterPro" id="IPR049560">
    <property type="entry name" value="MeTrfase_RsmB-F_NOP2_cat"/>
</dbReference>
<dbReference type="PANTHER" id="PTHR22808:SF1">
    <property type="entry name" value="RNA CYTOSINE-C(5)-METHYLTRANSFERASE NSUN2-RELATED"/>
    <property type="match status" value="1"/>
</dbReference>
<dbReference type="Pfam" id="PF01189">
    <property type="entry name" value="Methyltr_RsmB-F"/>
    <property type="match status" value="1"/>
</dbReference>
<evidence type="ECO:0000256" key="4">
    <source>
        <dbReference type="ARBA" id="ARBA00022679"/>
    </source>
</evidence>
<dbReference type="InterPro" id="IPR029063">
    <property type="entry name" value="SAM-dependent_MTases_sf"/>
</dbReference>
<dbReference type="PRINTS" id="PR02008">
    <property type="entry name" value="RCMTFAMILY"/>
</dbReference>
<proteinExistence type="inferred from homology"/>
<organism evidence="12 13">
    <name type="scientific">Gonapodya prolifera (strain JEL478)</name>
    <name type="common">Monoblepharis prolifera</name>
    <dbReference type="NCBI Taxonomy" id="1344416"/>
    <lineage>
        <taxon>Eukaryota</taxon>
        <taxon>Fungi</taxon>
        <taxon>Fungi incertae sedis</taxon>
        <taxon>Chytridiomycota</taxon>
        <taxon>Chytridiomycota incertae sedis</taxon>
        <taxon>Monoblepharidomycetes</taxon>
        <taxon>Monoblepharidales</taxon>
        <taxon>Gonapodyaceae</taxon>
        <taxon>Gonapodya</taxon>
    </lineage>
</organism>
<evidence type="ECO:0000256" key="5">
    <source>
        <dbReference type="ARBA" id="ARBA00022691"/>
    </source>
</evidence>
<dbReference type="SUPFAM" id="SSF53335">
    <property type="entry name" value="S-adenosyl-L-methionine-dependent methyltransferases"/>
    <property type="match status" value="1"/>
</dbReference>
<evidence type="ECO:0000256" key="1">
    <source>
        <dbReference type="ARBA" id="ARBA00004123"/>
    </source>
</evidence>
<dbReference type="Pfam" id="PF25376">
    <property type="entry name" value="Pre-PUA_NSUN2"/>
    <property type="match status" value="1"/>
</dbReference>
<dbReference type="OMA" id="QLFTEYV"/>
<keyword evidence="13" id="KW-1185">Reference proteome</keyword>
<keyword evidence="6" id="KW-0819">tRNA processing</keyword>
<feature type="compositionally biased region" description="Acidic residues" evidence="10">
    <location>
        <begin position="413"/>
        <end position="449"/>
    </location>
</feature>
<name>A0A139AUB1_GONPJ</name>
<evidence type="ECO:0000313" key="12">
    <source>
        <dbReference type="EMBL" id="KXS20297.1"/>
    </source>
</evidence>
<feature type="binding site" evidence="9">
    <location>
        <position position="168"/>
    </location>
    <ligand>
        <name>S-adenosyl-L-methionine</name>
        <dbReference type="ChEBI" id="CHEBI:59789"/>
    </ligand>
</feature>
<dbReference type="Pfam" id="PF25378">
    <property type="entry name" value="PUA_NSUN2"/>
    <property type="match status" value="1"/>
</dbReference>
<dbReference type="InterPro" id="IPR057285">
    <property type="entry name" value="Pre-PUA_NSUN2"/>
</dbReference>
<dbReference type="PRINTS" id="PR02011">
    <property type="entry name" value="RCMTNCL1"/>
</dbReference>
<dbReference type="GO" id="GO:0070301">
    <property type="term" value="P:cellular response to hydrogen peroxide"/>
    <property type="evidence" value="ECO:0007669"/>
    <property type="project" value="EnsemblFungi"/>
</dbReference>
<comment type="caution">
    <text evidence="9">Lacks conserved residue(s) required for the propagation of feature annotation.</text>
</comment>
<keyword evidence="7 9" id="KW-0694">RNA-binding</keyword>
<dbReference type="PANTHER" id="PTHR22808">
    <property type="entry name" value="NCL1 YEAST -RELATED NOL1/NOP2/FMU SUN DOMAIN-CONTAINING"/>
    <property type="match status" value="1"/>
</dbReference>
<feature type="compositionally biased region" description="Basic residues" evidence="10">
    <location>
        <begin position="1"/>
        <end position="15"/>
    </location>
</feature>
<dbReference type="GO" id="GO:0002127">
    <property type="term" value="P:tRNA wobble base cytosine methylation"/>
    <property type="evidence" value="ECO:0007669"/>
    <property type="project" value="EnsemblFungi"/>
</dbReference>
<dbReference type="GO" id="GO:0016428">
    <property type="term" value="F:tRNA (cytidine-5-)-methyltransferase activity"/>
    <property type="evidence" value="ECO:0007669"/>
    <property type="project" value="EnsemblFungi"/>
</dbReference>
<dbReference type="PROSITE" id="PS51686">
    <property type="entry name" value="SAM_MT_RSMB_NOP"/>
    <property type="match status" value="1"/>
</dbReference>
<dbReference type="InterPro" id="IPR001678">
    <property type="entry name" value="MeTrfase_RsmB-F_NOP2_dom"/>
</dbReference>
<evidence type="ECO:0000256" key="6">
    <source>
        <dbReference type="ARBA" id="ARBA00022694"/>
    </source>
</evidence>
<keyword evidence="3 9" id="KW-0489">Methyltransferase</keyword>
<evidence type="ECO:0000256" key="3">
    <source>
        <dbReference type="ARBA" id="ARBA00022603"/>
    </source>
</evidence>
<dbReference type="Proteomes" id="UP000070544">
    <property type="component" value="Unassembled WGS sequence"/>
</dbReference>
<dbReference type="GO" id="GO:0005634">
    <property type="term" value="C:nucleus"/>
    <property type="evidence" value="ECO:0007669"/>
    <property type="project" value="UniProtKB-SubCell"/>
</dbReference>
<feature type="binding site" evidence="9">
    <location>
        <begin position="139"/>
        <end position="145"/>
    </location>
    <ligand>
        <name>S-adenosyl-L-methionine</name>
        <dbReference type="ChEBI" id="CHEBI:59789"/>
    </ligand>
</feature>
<feature type="region of interest" description="Disordered" evidence="10">
    <location>
        <begin position="1"/>
        <end position="38"/>
    </location>
</feature>
<dbReference type="OrthoDB" id="6093671at2759"/>
<comment type="subcellular location">
    <subcellularLocation>
        <location evidence="1">Nucleus</location>
    </subcellularLocation>
</comment>
<dbReference type="InterPro" id="IPR057286">
    <property type="entry name" value="PUA_NSUN2"/>
</dbReference>
<feature type="compositionally biased region" description="Basic and acidic residues" evidence="10">
    <location>
        <begin position="662"/>
        <end position="672"/>
    </location>
</feature>
<protein>
    <submittedName>
        <fullName evidence="12">S-adenosyl-L-methionine-dependent methyltransferase</fullName>
    </submittedName>
</protein>
<feature type="compositionally biased region" description="Acidic residues" evidence="10">
    <location>
        <begin position="382"/>
        <end position="401"/>
    </location>
</feature>
<keyword evidence="5 9" id="KW-0949">S-adenosyl-L-methionine</keyword>
<feature type="active site" description="Nucleophile" evidence="9">
    <location>
        <position position="253"/>
    </location>
</feature>
<evidence type="ECO:0000256" key="2">
    <source>
        <dbReference type="ARBA" id="ARBA00022555"/>
    </source>
</evidence>
<evidence type="ECO:0000256" key="9">
    <source>
        <dbReference type="PROSITE-ProRule" id="PRU01023"/>
    </source>
</evidence>
<keyword evidence="2" id="KW-0820">tRNA-binding</keyword>
<keyword evidence="4 9" id="KW-0808">Transferase</keyword>
<dbReference type="AlphaFoldDB" id="A0A139AUB1"/>
<evidence type="ECO:0000313" key="13">
    <source>
        <dbReference type="Proteomes" id="UP000070544"/>
    </source>
</evidence>